<dbReference type="eggNOG" id="COG1971">
    <property type="taxonomic scope" value="Bacteria"/>
</dbReference>
<evidence type="ECO:0000313" key="10">
    <source>
        <dbReference type="Proteomes" id="UP000015480"/>
    </source>
</evidence>
<keyword evidence="6 8" id="KW-0472">Membrane</keyword>
<reference evidence="9 10" key="1">
    <citation type="journal article" date="2014" name="BMC Genomics">
        <title>Architecture and functions of a multipartite genome of the methylotrophic bacterium Paracoccus aminophilus JCM 7686, containing primary and secondary chromids.</title>
        <authorList>
            <person name="Dziewit L."/>
            <person name="Czarnecki J."/>
            <person name="Wibberg D."/>
            <person name="Radlinska M."/>
            <person name="Mrozek P."/>
            <person name="Szymczak M."/>
            <person name="Schluter A."/>
            <person name="Puhler A."/>
            <person name="Bartosik D."/>
        </authorList>
    </citation>
    <scope>NUCLEOTIDE SEQUENCE [LARGE SCALE GENOMIC DNA]</scope>
    <source>
        <strain evidence="9">JCM 7686</strain>
    </source>
</reference>
<keyword evidence="5 8" id="KW-0406">Ion transport</keyword>
<dbReference type="PATRIC" id="fig|1367847.3.peg.944"/>
<dbReference type="KEGG" id="pami:JCM7686_0980"/>
<dbReference type="GO" id="GO:0005384">
    <property type="term" value="F:manganese ion transmembrane transporter activity"/>
    <property type="evidence" value="ECO:0007669"/>
    <property type="project" value="UniProtKB-UniRule"/>
</dbReference>
<evidence type="ECO:0000256" key="3">
    <source>
        <dbReference type="ARBA" id="ARBA00022692"/>
    </source>
</evidence>
<keyword evidence="4 8" id="KW-1133">Transmembrane helix</keyword>
<evidence type="ECO:0000256" key="8">
    <source>
        <dbReference type="HAMAP-Rule" id="MF_01521"/>
    </source>
</evidence>
<feature type="transmembrane region" description="Helical" evidence="8">
    <location>
        <begin position="42"/>
        <end position="66"/>
    </location>
</feature>
<feature type="transmembrane region" description="Helical" evidence="8">
    <location>
        <begin position="131"/>
        <end position="151"/>
    </location>
</feature>
<evidence type="ECO:0000313" key="9">
    <source>
        <dbReference type="EMBL" id="AGT08089.1"/>
    </source>
</evidence>
<feature type="transmembrane region" description="Helical" evidence="8">
    <location>
        <begin position="72"/>
        <end position="91"/>
    </location>
</feature>
<dbReference type="InterPro" id="IPR003810">
    <property type="entry name" value="Mntp/YtaF"/>
</dbReference>
<evidence type="ECO:0000256" key="5">
    <source>
        <dbReference type="ARBA" id="ARBA00023065"/>
    </source>
</evidence>
<comment type="similarity">
    <text evidence="8">Belongs to the MntP (TC 9.B.29) family.</text>
</comment>
<dbReference type="EMBL" id="CP006650">
    <property type="protein sequence ID" value="AGT08089.1"/>
    <property type="molecule type" value="Genomic_DNA"/>
</dbReference>
<proteinExistence type="inferred from homology"/>
<keyword evidence="10" id="KW-1185">Reference proteome</keyword>
<evidence type="ECO:0000256" key="7">
    <source>
        <dbReference type="ARBA" id="ARBA00023211"/>
    </source>
</evidence>
<dbReference type="GO" id="GO:0005886">
    <property type="term" value="C:plasma membrane"/>
    <property type="evidence" value="ECO:0007669"/>
    <property type="project" value="UniProtKB-SubCell"/>
</dbReference>
<dbReference type="STRING" id="1367847.JCM7686_0980"/>
<keyword evidence="1 8" id="KW-0813">Transport</keyword>
<dbReference type="Proteomes" id="UP000015480">
    <property type="component" value="Chromosome"/>
</dbReference>
<dbReference type="AlphaFoldDB" id="S5XLL1"/>
<feature type="transmembrane region" description="Helical" evidence="8">
    <location>
        <begin position="103"/>
        <end position="125"/>
    </location>
</feature>
<evidence type="ECO:0000256" key="6">
    <source>
        <dbReference type="ARBA" id="ARBA00023136"/>
    </source>
</evidence>
<protein>
    <recommendedName>
        <fullName evidence="8">Putative manganese efflux pump MntP</fullName>
    </recommendedName>
</protein>
<dbReference type="RefSeq" id="WP_020949727.1">
    <property type="nucleotide sequence ID" value="NC_022041.1"/>
</dbReference>
<accession>S5XLL1</accession>
<dbReference type="HAMAP" id="MF_01521">
    <property type="entry name" value="MntP_pump"/>
    <property type="match status" value="1"/>
</dbReference>
<keyword evidence="7 8" id="KW-0464">Manganese</keyword>
<comment type="function">
    <text evidence="8">Probably functions as a manganese efflux pump.</text>
</comment>
<dbReference type="OrthoDB" id="9811590at2"/>
<name>S5XLL1_PARAH</name>
<dbReference type="Pfam" id="PF02659">
    <property type="entry name" value="Mntp"/>
    <property type="match status" value="1"/>
</dbReference>
<keyword evidence="3 8" id="KW-0812">Transmembrane</keyword>
<dbReference type="PANTHER" id="PTHR35529:SF1">
    <property type="entry name" value="MANGANESE EFFLUX PUMP MNTP-RELATED"/>
    <property type="match status" value="1"/>
</dbReference>
<dbReference type="HOGENOM" id="CLU_096410_0_0_5"/>
<keyword evidence="2 8" id="KW-1003">Cell membrane</keyword>
<evidence type="ECO:0000256" key="4">
    <source>
        <dbReference type="ARBA" id="ARBA00022989"/>
    </source>
</evidence>
<feature type="transmembrane region" description="Helical" evidence="8">
    <location>
        <begin position="163"/>
        <end position="181"/>
    </location>
</feature>
<evidence type="ECO:0000256" key="2">
    <source>
        <dbReference type="ARBA" id="ARBA00022475"/>
    </source>
</evidence>
<sequence>MSPIAIGLLAVSMSVDAFIASLGRGAAVGLRPHFGQALRTGAIFGAVEALTPLIGWGLGMAAASYVEAIDHWIAFVLLGAVGLRMVLHALGRAADEPPRSASLWALVATAIGTSIDAMVVGVSLAFLDVNIIVIALAIGLATMAMSTTGILAGRFLGQKLGRVIEVLGGVVLIGLGTAILIEHLSA</sequence>
<gene>
    <name evidence="8" type="primary">mntP</name>
    <name evidence="9" type="ORF">JCM7686_0980</name>
</gene>
<dbReference type="PANTHER" id="PTHR35529">
    <property type="entry name" value="MANGANESE EFFLUX PUMP MNTP-RELATED"/>
    <property type="match status" value="1"/>
</dbReference>
<dbReference type="InterPro" id="IPR022929">
    <property type="entry name" value="Put_MntP"/>
</dbReference>
<organism evidence="9 10">
    <name type="scientific">Paracoccus aminophilus JCM 7686</name>
    <dbReference type="NCBI Taxonomy" id="1367847"/>
    <lineage>
        <taxon>Bacteria</taxon>
        <taxon>Pseudomonadati</taxon>
        <taxon>Pseudomonadota</taxon>
        <taxon>Alphaproteobacteria</taxon>
        <taxon>Rhodobacterales</taxon>
        <taxon>Paracoccaceae</taxon>
        <taxon>Paracoccus</taxon>
    </lineage>
</organism>
<feature type="transmembrane region" description="Helical" evidence="8">
    <location>
        <begin position="6"/>
        <end position="30"/>
    </location>
</feature>
<comment type="subcellular location">
    <subcellularLocation>
        <location evidence="8">Cell membrane</location>
        <topology evidence="8">Multi-pass membrane protein</topology>
    </subcellularLocation>
</comment>
<evidence type="ECO:0000256" key="1">
    <source>
        <dbReference type="ARBA" id="ARBA00022448"/>
    </source>
</evidence>